<keyword evidence="1" id="KW-0479">Metal-binding</keyword>
<dbReference type="SUPFAM" id="SSF158745">
    <property type="entry name" value="LanC-like"/>
    <property type="match status" value="1"/>
</dbReference>
<dbReference type="InterPro" id="IPR025410">
    <property type="entry name" value="Lant_dehyd"/>
</dbReference>
<proteinExistence type="predicted"/>
<dbReference type="InterPro" id="IPR012341">
    <property type="entry name" value="6hp_glycosidase-like_sf"/>
</dbReference>
<gene>
    <name evidence="3" type="primary">lanM</name>
    <name evidence="3" type="ORF">EWV80_17150</name>
</gene>
<accession>A0A552DF35</accession>
<evidence type="ECO:0000256" key="1">
    <source>
        <dbReference type="PIRSR" id="PIRSR607822-1"/>
    </source>
</evidence>
<dbReference type="Pfam" id="PF05147">
    <property type="entry name" value="LANC_like"/>
    <property type="match status" value="1"/>
</dbReference>
<dbReference type="PANTHER" id="PTHR12736">
    <property type="entry name" value="LANC-LIKE PROTEIN"/>
    <property type="match status" value="1"/>
</dbReference>
<dbReference type="InterPro" id="IPR007822">
    <property type="entry name" value="LANC-like"/>
</dbReference>
<reference evidence="3 4" key="1">
    <citation type="submission" date="2019-01" db="EMBL/GenBank/DDBJ databases">
        <title>Coherence of Microcystis species and biogeography revealed through population genomics.</title>
        <authorList>
            <person name="Perez-Carrascal O.M."/>
            <person name="Terrat Y."/>
            <person name="Giani A."/>
            <person name="Fortin N."/>
            <person name="Tromas N."/>
            <person name="Shapiro B.J."/>
        </authorList>
    </citation>
    <scope>NUCLEOTIDE SEQUENCE [LARGE SCALE GENOMIC DNA]</scope>
    <source>
        <strain evidence="3">Ma_QC_B_20070730_S2</strain>
    </source>
</reference>
<sequence length="1091" mass="124426">MNVSPDILAEISLKASSLSERLTSLTTNFLTTENERRIIDQRLKHWSQLIADKNENKFQKRLQWDNLDLEKIQPLLGNEKVIANFILPDWIKNLKDLIETSSNFQITSIAAYFPRFPTDINAPLPFEEIWFPTILLARRQLCKRLLISDLSLTEFPFNLISIEAYQSLERLLLQRLVNVGEQVLYEEFCLFRPAIFNGLNLLLEKLNLLAEISSKKPEKINYQAFIESSLKGGLLSLWQKYPVLARLVEKIVTFWIEATSEFIQRLQKDHSVFFQDQDQVQQITHSVSDFHHRGRSVLILTLKSGKKIIYKPKNIGLEIAYQQLLTWCNQKGVLLPFKTLKNYDCQTYGWGLDYVEAKPCADEAAVRRFYERAGMLLCLLYVLGANDCHYENLIAHGEHLVLIDLETLMHPEAKAISGSPQEILNSDRQLWDCVLRTGLLPRWDFSADNRIAYDISGLGSIENQKAPYRSLRWKFINTDEVYILQERGNLKEQKNLPVFQGKIVNPQDYQSDIIDGFTKMYKFLEKNRQELFNNIELQTLLASQPVRFIFRATYVYTHLLQKTLTPQLLQNGVDRSIELDILSRTFLNGEEKTAPWEILKAEIASIEDLDIPYFSTVANSGDLSIGFKSPLSNYLTPGYQGFRERLQKLNDLDLKQQIIIIQGSFATRFPKNSYSYSEPIKSPSEIVTFTSNQFLGVAQKLAEGIHERAIIDQQNQAHWFGLTDANHSNKLQYQPLGYALYEGNCGIALSLSALFSITKNETDRHLALQALQPLKNWLNHSNSALKIKIAQQMGIGGATGISSIIYALVKISQFLEDQTWLEEATRVAELLNVITGEGKLDIIGGEAGAILGLLSLYRETQQTKLLDKARYYGNILIERRITTQSGLKAWKTITEHPLTGFSHGAAGIAYALDQLYEITGDKKYFRIAKEGKDYERAVFCQKNQNWPNFLSNPPNFKVMWCHGATGIGLGRLGTIKIDSAPLILDEVEIALGNNQNYQQKSVDNLCCGNFGRIELSLTAGQILNRPQLIEIARQKATYIVQLAQQNQGYQLFGNVSSIAYHPGFFQGISGIIYQLLRLAYPEQFPVILLWR</sequence>
<dbReference type="PRINTS" id="PR01950">
    <property type="entry name" value="LANCSUPER"/>
</dbReference>
<dbReference type="GO" id="GO:0031179">
    <property type="term" value="P:peptide modification"/>
    <property type="evidence" value="ECO:0007669"/>
    <property type="project" value="InterPro"/>
</dbReference>
<feature type="binding site" evidence="1">
    <location>
        <position position="961"/>
    </location>
    <ligand>
        <name>Zn(2+)</name>
        <dbReference type="ChEBI" id="CHEBI:29105"/>
    </ligand>
</feature>
<organism evidence="3 4">
    <name type="scientific">Microcystis aeruginosa Ma_QC_B_20070730_S2</name>
    <dbReference type="NCBI Taxonomy" id="2486256"/>
    <lineage>
        <taxon>Bacteria</taxon>
        <taxon>Bacillati</taxon>
        <taxon>Cyanobacteriota</taxon>
        <taxon>Cyanophyceae</taxon>
        <taxon>Oscillatoriophycideae</taxon>
        <taxon>Chroococcales</taxon>
        <taxon>Microcystaceae</taxon>
        <taxon>Microcystis</taxon>
    </lineage>
</organism>
<dbReference type="PANTHER" id="PTHR12736:SF7">
    <property type="entry name" value="LANC-LIKE PROTEIN 3"/>
    <property type="match status" value="1"/>
</dbReference>
<keyword evidence="1" id="KW-0862">Zinc</keyword>
<dbReference type="PIRSF" id="PIRSF037228">
    <property type="entry name" value="Lant_mod_RumM"/>
    <property type="match status" value="1"/>
</dbReference>
<name>A0A552DF35_MICAE</name>
<dbReference type="SMART" id="SM01260">
    <property type="entry name" value="LANC_like"/>
    <property type="match status" value="1"/>
</dbReference>
<feature type="binding site" evidence="1">
    <location>
        <position position="1006"/>
    </location>
    <ligand>
        <name>Zn(2+)</name>
        <dbReference type="ChEBI" id="CHEBI:29105"/>
    </ligand>
</feature>
<comment type="caution">
    <text evidence="3">The sequence shown here is derived from an EMBL/GenBank/DDBJ whole genome shotgun (WGS) entry which is preliminary data.</text>
</comment>
<dbReference type="CDD" id="cd04792">
    <property type="entry name" value="LanM-like"/>
    <property type="match status" value="1"/>
</dbReference>
<evidence type="ECO:0000313" key="3">
    <source>
        <dbReference type="EMBL" id="TRU20825.1"/>
    </source>
</evidence>
<evidence type="ECO:0000313" key="4">
    <source>
        <dbReference type="Proteomes" id="UP000320551"/>
    </source>
</evidence>
<dbReference type="GO" id="GO:0005975">
    <property type="term" value="P:carbohydrate metabolic process"/>
    <property type="evidence" value="ECO:0007669"/>
    <property type="project" value="InterPro"/>
</dbReference>
<evidence type="ECO:0000259" key="2">
    <source>
        <dbReference type="Pfam" id="PF13575"/>
    </source>
</evidence>
<dbReference type="AlphaFoldDB" id="A0A552DF35"/>
<protein>
    <submittedName>
        <fullName evidence="3">Type 2 lantipeptide synthetase LanM</fullName>
    </submittedName>
</protein>
<dbReference type="Gene3D" id="1.50.10.10">
    <property type="match status" value="1"/>
</dbReference>
<dbReference type="InterPro" id="IPR017146">
    <property type="entry name" value="Lanti_2_LanM"/>
</dbReference>
<dbReference type="GO" id="GO:0046872">
    <property type="term" value="F:metal ion binding"/>
    <property type="evidence" value="ECO:0007669"/>
    <property type="project" value="UniProtKB-KW"/>
</dbReference>
<dbReference type="NCBIfam" id="TIGR03897">
    <property type="entry name" value="lanti_2_LanM"/>
    <property type="match status" value="1"/>
</dbReference>
<feature type="domain" description="Lantibiotic biosynthesis protein dehydration" evidence="2">
    <location>
        <begin position="241"/>
        <end position="616"/>
    </location>
</feature>
<dbReference type="Pfam" id="PF13575">
    <property type="entry name" value="DUF4135"/>
    <property type="match status" value="1"/>
</dbReference>
<dbReference type="Proteomes" id="UP000320551">
    <property type="component" value="Unassembled WGS sequence"/>
</dbReference>
<dbReference type="GO" id="GO:0005886">
    <property type="term" value="C:plasma membrane"/>
    <property type="evidence" value="ECO:0007669"/>
    <property type="project" value="TreeGrafter"/>
</dbReference>
<dbReference type="EMBL" id="SFBK01000226">
    <property type="protein sequence ID" value="TRU20825.1"/>
    <property type="molecule type" value="Genomic_DNA"/>
</dbReference>